<dbReference type="Proteomes" id="UP000293719">
    <property type="component" value="Chromosome"/>
</dbReference>
<dbReference type="AlphaFoldDB" id="A0A4V1A3M6"/>
<evidence type="ECO:0008006" key="5">
    <source>
        <dbReference type="Google" id="ProtNLM"/>
    </source>
</evidence>
<dbReference type="EMBL" id="CP036532">
    <property type="protein sequence ID" value="QBK29648.1"/>
    <property type="molecule type" value="Genomic_DNA"/>
</dbReference>
<keyword evidence="4" id="KW-1185">Reference proteome</keyword>
<evidence type="ECO:0000256" key="2">
    <source>
        <dbReference type="SAM" id="Phobius"/>
    </source>
</evidence>
<feature type="compositionally biased region" description="Basic and acidic residues" evidence="1">
    <location>
        <begin position="54"/>
        <end position="64"/>
    </location>
</feature>
<name>A0A4V1A3M6_9HYPH</name>
<keyword evidence="2" id="KW-0472">Membrane</keyword>
<dbReference type="InterPro" id="IPR010664">
    <property type="entry name" value="LipoPS_assembly_LptC-rel"/>
</dbReference>
<feature type="region of interest" description="Disordered" evidence="1">
    <location>
        <begin position="1"/>
        <end position="67"/>
    </location>
</feature>
<dbReference type="KEGG" id="rpod:E0E05_02955"/>
<evidence type="ECO:0000256" key="1">
    <source>
        <dbReference type="SAM" id="MobiDB-lite"/>
    </source>
</evidence>
<protein>
    <recommendedName>
        <fullName evidence="5">LPS export ABC transporter periplasmic protein LptC</fullName>
    </recommendedName>
</protein>
<feature type="transmembrane region" description="Helical" evidence="2">
    <location>
        <begin position="81"/>
        <end position="105"/>
    </location>
</feature>
<accession>A0A4V1A3M6</accession>
<keyword evidence="2" id="KW-1133">Transmembrane helix</keyword>
<evidence type="ECO:0000313" key="4">
    <source>
        <dbReference type="Proteomes" id="UP000293719"/>
    </source>
</evidence>
<feature type="compositionally biased region" description="Basic and acidic residues" evidence="1">
    <location>
        <begin position="35"/>
        <end position="45"/>
    </location>
</feature>
<organism evidence="3 4">
    <name type="scientific">Roseitalea porphyridii</name>
    <dbReference type="NCBI Taxonomy" id="1852022"/>
    <lineage>
        <taxon>Bacteria</taxon>
        <taxon>Pseudomonadati</taxon>
        <taxon>Pseudomonadota</taxon>
        <taxon>Alphaproteobacteria</taxon>
        <taxon>Hyphomicrobiales</taxon>
        <taxon>Ahrensiaceae</taxon>
        <taxon>Roseitalea</taxon>
    </lineage>
</organism>
<keyword evidence="2" id="KW-0812">Transmembrane</keyword>
<gene>
    <name evidence="3" type="ORF">E0E05_02955</name>
</gene>
<proteinExistence type="predicted"/>
<dbReference type="Gene3D" id="2.60.450.10">
    <property type="entry name" value="Lipopolysaccharide (LPS) transport protein A like domain"/>
    <property type="match status" value="1"/>
</dbReference>
<sequence length="269" mass="29054">MRSRTGIQPAESHLGQDRTRRSRMATSRAVRRGRERRDRATRGQEPKMQPAPPHDGRSRADRSRRFASAARHSARVRVLRWLVPAMALAVTGVVVAVMVASRLLLPGVDIELASRAIVDGRLVIGDPRLEGFTPDERAYRVSAQSASQAIGGDTLSLRKISADMELEDGSTAFLTAESGTFDPSSNKLTLDAEAVLETTAGLRAQFSQAEIDVGAGSFVTRQPVRVSQPGTQIVADSLSVEDAGKRLVFENNVSVVIEPSAITARAETE</sequence>
<dbReference type="Pfam" id="PF06835">
    <property type="entry name" value="LptC"/>
    <property type="match status" value="1"/>
</dbReference>
<reference evidence="3 4" key="1">
    <citation type="journal article" date="2017" name="Int. J. Syst. Evol. Microbiol.">
        <title>Roseitalea porphyridii gen. nov., sp. nov., isolated from a red alga, and reclassification of Hoeflea suaedae Chung et al. 2013 as Pseudohoeflea suaedae gen. nov., comb. nov.</title>
        <authorList>
            <person name="Hyeon J.W."/>
            <person name="Jeong S.E."/>
            <person name="Baek K."/>
            <person name="Jeon C.O."/>
        </authorList>
    </citation>
    <scope>NUCLEOTIDE SEQUENCE [LARGE SCALE GENOMIC DNA]</scope>
    <source>
        <strain evidence="3 4">MA7-20</strain>
    </source>
</reference>
<evidence type="ECO:0000313" key="3">
    <source>
        <dbReference type="EMBL" id="QBK29648.1"/>
    </source>
</evidence>